<dbReference type="InterPro" id="IPR001509">
    <property type="entry name" value="Epimerase_deHydtase"/>
</dbReference>
<dbReference type="Proteomes" id="UP000495940">
    <property type="component" value="Chromosome"/>
</dbReference>
<dbReference type="EMBL" id="CP021978">
    <property type="protein sequence ID" value="QCD57503.1"/>
    <property type="molecule type" value="Genomic_DNA"/>
</dbReference>
<name>A0A6G5RHB0_9ACTN</name>
<reference evidence="3 4" key="1">
    <citation type="submission" date="2017-06" db="EMBL/GenBank/DDBJ databases">
        <title>Complete Genome Sequence of Streptomyces hawaiiensis NRRL 15010 and insights into acyldepsipeptides biosynthesis.</title>
        <authorList>
            <person name="Mariita R.M."/>
            <person name="Sello J.K."/>
        </authorList>
    </citation>
    <scope>NUCLEOTIDE SEQUENCE [LARGE SCALE GENOMIC DNA]</scope>
    <source>
        <strain evidence="3 4">ATCC 12236</strain>
    </source>
</reference>
<dbReference type="Gene3D" id="3.40.50.720">
    <property type="entry name" value="NAD(P)-binding Rossmann-like Domain"/>
    <property type="match status" value="1"/>
</dbReference>
<sequence>MDDLTQRMDRVLPYSLGSEALLSARQHSPKGSERPVTTNEIVVGGGGLLGRHVLSVLGNRLSRRVRIDWDDHVRACGQLYELGRELAEQPTRWNLYWCAGLAVFHTPADQVERERIQAGLLLAGINDGLERAGSPSSGALFMASSAGGAFAGSEGAPFTEFSAPVPKNPYGEAKLAIEEESETLARRWQFPVVSGRITNLYGPGQNLSKNQGLISAIIKAQLTGEPLPLRAALETTRDYIYARDCARMVVTAMDTVRSRTRGTDPHVCKIFSSGRPLRIDELLQVAERLFDQPVPVVHERVAGGPNADLSVASRVWADLESSPLLSIEEGMRAVRSDLRYRLGLD</sequence>
<dbReference type="PANTHER" id="PTHR43000">
    <property type="entry name" value="DTDP-D-GLUCOSE 4,6-DEHYDRATASE-RELATED"/>
    <property type="match status" value="1"/>
</dbReference>
<comment type="similarity">
    <text evidence="1">Belongs to the NAD(P)-dependent epimerase/dehydratase family.</text>
</comment>
<dbReference type="AlphaFoldDB" id="A0A6G5RHB0"/>
<gene>
    <name evidence="3" type="ORF">CEB94_23615</name>
</gene>
<evidence type="ECO:0000313" key="3">
    <source>
        <dbReference type="EMBL" id="QCD57503.1"/>
    </source>
</evidence>
<feature type="domain" description="NAD-dependent epimerase/dehydratase" evidence="2">
    <location>
        <begin position="141"/>
        <end position="260"/>
    </location>
</feature>
<dbReference type="InterPro" id="IPR036291">
    <property type="entry name" value="NAD(P)-bd_dom_sf"/>
</dbReference>
<evidence type="ECO:0000256" key="1">
    <source>
        <dbReference type="ARBA" id="ARBA00007637"/>
    </source>
</evidence>
<keyword evidence="4" id="KW-1185">Reference proteome</keyword>
<dbReference type="KEGG" id="shaw:CEB94_23615"/>
<proteinExistence type="inferred from homology"/>
<evidence type="ECO:0000259" key="2">
    <source>
        <dbReference type="Pfam" id="PF01370"/>
    </source>
</evidence>
<evidence type="ECO:0000313" key="4">
    <source>
        <dbReference type="Proteomes" id="UP000495940"/>
    </source>
</evidence>
<organism evidence="3 4">
    <name type="scientific">Streptomyces hawaiiensis</name>
    <dbReference type="NCBI Taxonomy" id="67305"/>
    <lineage>
        <taxon>Bacteria</taxon>
        <taxon>Bacillati</taxon>
        <taxon>Actinomycetota</taxon>
        <taxon>Actinomycetes</taxon>
        <taxon>Kitasatosporales</taxon>
        <taxon>Streptomycetaceae</taxon>
        <taxon>Streptomyces</taxon>
    </lineage>
</organism>
<dbReference type="RefSeq" id="WP_175434063.1">
    <property type="nucleotide sequence ID" value="NZ_CP021978.1"/>
</dbReference>
<dbReference type="SUPFAM" id="SSF51735">
    <property type="entry name" value="NAD(P)-binding Rossmann-fold domains"/>
    <property type="match status" value="1"/>
</dbReference>
<protein>
    <recommendedName>
        <fullName evidence="2">NAD-dependent epimerase/dehydratase domain-containing protein</fullName>
    </recommendedName>
</protein>
<dbReference type="Pfam" id="PF01370">
    <property type="entry name" value="Epimerase"/>
    <property type="match status" value="1"/>
</dbReference>
<accession>A0A6G5RHB0</accession>